<sequence>MKSRVVLGLLLLFVLPGCWDKAELTEYAFVQAVAIDQSESMEFELTIHSYNPSSGAEVSGAIKQVKKGINIKTKADTIFEAVRDIPIHLGRKAKWDHMRVILISDKVARNQNVGEILDFFSRDHEPRSSVLLLISEGNAGDYLEIKPFIENTIGQQLRKIEESATKFSAKTSTVPLLDLAIQMQSETGTAMVPYIHKDNPPNYVSVAGIALLKKGKMVSGIVTPFDTQRLLMLMNKYESGILEIPCPADSSEKKKLKESIEVNTLDTKVTPIIKGKEVTVSVVTKIKGSVSELHCSVLKSKEDDKRFEDRIKKMVEHDIQRTITILQKDKMDIIGVGNKIFRKNPVLWKKLKPTWEERFAEMKFNVDVEITVLNTGLNAGTPFSEGGGG</sequence>
<keyword evidence="6" id="KW-0564">Palmitate</keyword>
<keyword evidence="4" id="KW-0732">Signal</keyword>
<dbReference type="NCBIfam" id="TIGR02887">
    <property type="entry name" value="spore_ger_x_C"/>
    <property type="match status" value="1"/>
</dbReference>
<evidence type="ECO:0000256" key="3">
    <source>
        <dbReference type="ARBA" id="ARBA00022544"/>
    </source>
</evidence>
<comment type="caution">
    <text evidence="10">The sequence shown here is derived from an EMBL/GenBank/DDBJ whole genome shotgun (WGS) entry which is preliminary data.</text>
</comment>
<dbReference type="InterPro" id="IPR046953">
    <property type="entry name" value="Spore_GerAC-like_C"/>
</dbReference>
<evidence type="ECO:0000256" key="2">
    <source>
        <dbReference type="ARBA" id="ARBA00007886"/>
    </source>
</evidence>
<evidence type="ECO:0000256" key="6">
    <source>
        <dbReference type="ARBA" id="ARBA00023139"/>
    </source>
</evidence>
<proteinExistence type="inferred from homology"/>
<dbReference type="InterPro" id="IPR008844">
    <property type="entry name" value="Spore_GerAC-like"/>
</dbReference>
<dbReference type="InterPro" id="IPR038501">
    <property type="entry name" value="Spore_GerAC_C_sf"/>
</dbReference>
<comment type="similarity">
    <text evidence="2">Belongs to the GerABKC lipoprotein family.</text>
</comment>
<feature type="domain" description="Spore germination protein N-terminal" evidence="9">
    <location>
        <begin position="20"/>
        <end position="196"/>
    </location>
</feature>
<keyword evidence="3" id="KW-0309">Germination</keyword>
<evidence type="ECO:0000256" key="7">
    <source>
        <dbReference type="ARBA" id="ARBA00023288"/>
    </source>
</evidence>
<evidence type="ECO:0000256" key="1">
    <source>
        <dbReference type="ARBA" id="ARBA00004635"/>
    </source>
</evidence>
<evidence type="ECO:0000259" key="9">
    <source>
        <dbReference type="Pfam" id="PF25198"/>
    </source>
</evidence>
<dbReference type="Pfam" id="PF05504">
    <property type="entry name" value="Spore_GerAC"/>
    <property type="match status" value="1"/>
</dbReference>
<keyword evidence="11" id="KW-1185">Reference proteome</keyword>
<keyword evidence="7" id="KW-0449">Lipoprotein</keyword>
<gene>
    <name evidence="10" type="ORF">J2Z65_003791</name>
</gene>
<dbReference type="RefSeq" id="WP_167057581.1">
    <property type="nucleotide sequence ID" value="NZ_JAAOZR010000017.1"/>
</dbReference>
<name>A0ABS4I192_9BACL</name>
<feature type="domain" description="Spore germination GerAC-like C-terminal" evidence="8">
    <location>
        <begin position="208"/>
        <end position="376"/>
    </location>
</feature>
<dbReference type="Proteomes" id="UP001519344">
    <property type="component" value="Unassembled WGS sequence"/>
</dbReference>
<dbReference type="PANTHER" id="PTHR35789">
    <property type="entry name" value="SPORE GERMINATION PROTEIN B3"/>
    <property type="match status" value="1"/>
</dbReference>
<evidence type="ECO:0000259" key="8">
    <source>
        <dbReference type="Pfam" id="PF05504"/>
    </source>
</evidence>
<organism evidence="10 11">
    <name type="scientific">Paenibacillus aceris</name>
    <dbReference type="NCBI Taxonomy" id="869555"/>
    <lineage>
        <taxon>Bacteria</taxon>
        <taxon>Bacillati</taxon>
        <taxon>Bacillota</taxon>
        <taxon>Bacilli</taxon>
        <taxon>Bacillales</taxon>
        <taxon>Paenibacillaceae</taxon>
        <taxon>Paenibacillus</taxon>
    </lineage>
</organism>
<reference evidence="10 11" key="1">
    <citation type="submission" date="2021-03" db="EMBL/GenBank/DDBJ databases">
        <title>Genomic Encyclopedia of Type Strains, Phase IV (KMG-IV): sequencing the most valuable type-strain genomes for metagenomic binning, comparative biology and taxonomic classification.</title>
        <authorList>
            <person name="Goeker M."/>
        </authorList>
    </citation>
    <scope>NUCLEOTIDE SEQUENCE [LARGE SCALE GENOMIC DNA]</scope>
    <source>
        <strain evidence="10 11">DSM 24950</strain>
    </source>
</reference>
<dbReference type="Gene3D" id="3.30.300.210">
    <property type="entry name" value="Nutrient germinant receptor protein C, domain 3"/>
    <property type="match status" value="1"/>
</dbReference>
<protein>
    <submittedName>
        <fullName evidence="10">Spore germination protein KC</fullName>
    </submittedName>
</protein>
<evidence type="ECO:0000256" key="5">
    <source>
        <dbReference type="ARBA" id="ARBA00023136"/>
    </source>
</evidence>
<dbReference type="Gene3D" id="6.20.190.10">
    <property type="entry name" value="Nutrient germinant receptor protein C, domain 1"/>
    <property type="match status" value="1"/>
</dbReference>
<dbReference type="Pfam" id="PF25198">
    <property type="entry name" value="Spore_GerAC_N"/>
    <property type="match status" value="1"/>
</dbReference>
<keyword evidence="5" id="KW-0472">Membrane</keyword>
<dbReference type="PANTHER" id="PTHR35789:SF1">
    <property type="entry name" value="SPORE GERMINATION PROTEIN B3"/>
    <property type="match status" value="1"/>
</dbReference>
<accession>A0ABS4I192</accession>
<evidence type="ECO:0000256" key="4">
    <source>
        <dbReference type="ARBA" id="ARBA00022729"/>
    </source>
</evidence>
<comment type="subcellular location">
    <subcellularLocation>
        <location evidence="1">Membrane</location>
        <topology evidence="1">Lipid-anchor</topology>
    </subcellularLocation>
</comment>
<dbReference type="InterPro" id="IPR057336">
    <property type="entry name" value="GerAC_N"/>
</dbReference>
<evidence type="ECO:0000313" key="11">
    <source>
        <dbReference type="Proteomes" id="UP001519344"/>
    </source>
</evidence>
<dbReference type="EMBL" id="JAGGKV010000009">
    <property type="protein sequence ID" value="MBP1964568.1"/>
    <property type="molecule type" value="Genomic_DNA"/>
</dbReference>
<evidence type="ECO:0000313" key="10">
    <source>
        <dbReference type="EMBL" id="MBP1964568.1"/>
    </source>
</evidence>